<sequence>MTRLLATLAIAVLASAPLAAQPARAPAPEAAMPPAALQAPYEPQLLRLSEIIGALHYLRTLCQGPEEGAWRREMQALLDAEAAGGERRERLVQAFNRGYGGFEQTHRTCTPAARVATRRYVTEARRIVADLTSRYGN</sequence>
<dbReference type="OrthoDB" id="8481666at2"/>
<dbReference type="RefSeq" id="WP_108174824.1">
    <property type="nucleotide sequence ID" value="NZ_PZZL01000002.1"/>
</dbReference>
<feature type="signal peptide" evidence="1">
    <location>
        <begin position="1"/>
        <end position="19"/>
    </location>
</feature>
<dbReference type="Pfam" id="PF09539">
    <property type="entry name" value="DUF2385"/>
    <property type="match status" value="1"/>
</dbReference>
<organism evidence="2 3">
    <name type="scientific">Phreatobacter oligotrophus</name>
    <dbReference type="NCBI Taxonomy" id="1122261"/>
    <lineage>
        <taxon>Bacteria</taxon>
        <taxon>Pseudomonadati</taxon>
        <taxon>Pseudomonadota</taxon>
        <taxon>Alphaproteobacteria</taxon>
        <taxon>Hyphomicrobiales</taxon>
        <taxon>Phreatobacteraceae</taxon>
        <taxon>Phreatobacter</taxon>
    </lineage>
</organism>
<keyword evidence="1" id="KW-0732">Signal</keyword>
<accession>A0A2T4ZG42</accession>
<name>A0A2T4ZG42_9HYPH</name>
<evidence type="ECO:0000313" key="3">
    <source>
        <dbReference type="Proteomes" id="UP000241808"/>
    </source>
</evidence>
<proteinExistence type="predicted"/>
<comment type="caution">
    <text evidence="2">The sequence shown here is derived from an EMBL/GenBank/DDBJ whole genome shotgun (WGS) entry which is preliminary data.</text>
</comment>
<dbReference type="NCBIfam" id="TIGR02301">
    <property type="entry name" value="TIGR02301 family protein"/>
    <property type="match status" value="1"/>
</dbReference>
<dbReference type="AlphaFoldDB" id="A0A2T4ZG42"/>
<feature type="chain" id="PRO_5015660264" evidence="1">
    <location>
        <begin position="20"/>
        <end position="137"/>
    </location>
</feature>
<evidence type="ECO:0000256" key="1">
    <source>
        <dbReference type="SAM" id="SignalP"/>
    </source>
</evidence>
<reference evidence="2 3" key="1">
    <citation type="submission" date="2018-04" db="EMBL/GenBank/DDBJ databases">
        <title>Genomic Encyclopedia of Archaeal and Bacterial Type Strains, Phase II (KMG-II): from individual species to whole genera.</title>
        <authorList>
            <person name="Goeker M."/>
        </authorList>
    </citation>
    <scope>NUCLEOTIDE SEQUENCE [LARGE SCALE GENOMIC DNA]</scope>
    <source>
        <strain evidence="2 3">DSM 25521</strain>
    </source>
</reference>
<keyword evidence="3" id="KW-1185">Reference proteome</keyword>
<dbReference type="InterPro" id="IPR012645">
    <property type="entry name" value="CHP02301"/>
</dbReference>
<protein>
    <submittedName>
        <fullName evidence="2">Uncharacterized protein (TIGR02301 family)</fullName>
    </submittedName>
</protein>
<dbReference type="Proteomes" id="UP000241808">
    <property type="component" value="Unassembled WGS sequence"/>
</dbReference>
<gene>
    <name evidence="2" type="ORF">C8P69_102270</name>
</gene>
<evidence type="ECO:0000313" key="2">
    <source>
        <dbReference type="EMBL" id="PTM60885.1"/>
    </source>
</evidence>
<dbReference type="EMBL" id="PZZL01000002">
    <property type="protein sequence ID" value="PTM60885.1"/>
    <property type="molecule type" value="Genomic_DNA"/>
</dbReference>